<keyword evidence="3" id="KW-1185">Reference proteome</keyword>
<dbReference type="PANTHER" id="PTHR30634:SF14">
    <property type="match status" value="1"/>
</dbReference>
<evidence type="ECO:0000313" key="2">
    <source>
        <dbReference type="EMBL" id="PSK90231.1"/>
    </source>
</evidence>
<dbReference type="Proteomes" id="UP000240542">
    <property type="component" value="Unassembled WGS sequence"/>
</dbReference>
<dbReference type="Pfam" id="PF18934">
    <property type="entry name" value="DUF5682"/>
    <property type="match status" value="1"/>
</dbReference>
<evidence type="ECO:0000256" key="1">
    <source>
        <dbReference type="SAM" id="MobiDB-lite"/>
    </source>
</evidence>
<evidence type="ECO:0000313" key="3">
    <source>
        <dbReference type="Proteomes" id="UP000240542"/>
    </source>
</evidence>
<name>A0A2P8CZ36_9ACTN</name>
<comment type="caution">
    <text evidence="2">The sequence shown here is derived from an EMBL/GenBank/DDBJ whole genome shotgun (WGS) entry which is preliminary data.</text>
</comment>
<dbReference type="PANTHER" id="PTHR30634">
    <property type="entry name" value="OUTER MEMBRANE LOLAB LIPOPROTEIN INSERTION APPARATUS"/>
    <property type="match status" value="1"/>
</dbReference>
<dbReference type="AlphaFoldDB" id="A0A2P8CZ36"/>
<feature type="region of interest" description="Disordered" evidence="1">
    <location>
        <begin position="109"/>
        <end position="135"/>
    </location>
</feature>
<proteinExistence type="predicted"/>
<organism evidence="2 3">
    <name type="scientific">Murinocardiopsis flavida</name>
    <dbReference type="NCBI Taxonomy" id="645275"/>
    <lineage>
        <taxon>Bacteria</taxon>
        <taxon>Bacillati</taxon>
        <taxon>Actinomycetota</taxon>
        <taxon>Actinomycetes</taxon>
        <taxon>Streptosporangiales</taxon>
        <taxon>Nocardiopsidaceae</taxon>
        <taxon>Murinocardiopsis</taxon>
    </lineage>
</organism>
<protein>
    <submittedName>
        <fullName evidence="2">Uncharacterized protein</fullName>
    </submittedName>
</protein>
<dbReference type="InterPro" id="IPR043737">
    <property type="entry name" value="DUF5682"/>
</dbReference>
<reference evidence="2 3" key="1">
    <citation type="submission" date="2018-03" db="EMBL/GenBank/DDBJ databases">
        <title>Genomic Encyclopedia of Archaeal and Bacterial Type Strains, Phase II (KMG-II): from individual species to whole genera.</title>
        <authorList>
            <person name="Goeker M."/>
        </authorList>
    </citation>
    <scope>NUCLEOTIDE SEQUENCE [LARGE SCALE GENOMIC DNA]</scope>
    <source>
        <strain evidence="2 3">DSM 45312</strain>
    </source>
</reference>
<gene>
    <name evidence="2" type="ORF">CLV63_12360</name>
</gene>
<dbReference type="RefSeq" id="WP_106585915.1">
    <property type="nucleotide sequence ID" value="NZ_PYGA01000023.1"/>
</dbReference>
<dbReference type="EMBL" id="PYGA01000023">
    <property type="protein sequence ID" value="PSK90231.1"/>
    <property type="molecule type" value="Genomic_DNA"/>
</dbReference>
<dbReference type="OrthoDB" id="9768066at2"/>
<dbReference type="InterPro" id="IPR050458">
    <property type="entry name" value="LolB"/>
</dbReference>
<accession>A0A2P8CZ36</accession>
<sequence>MTLVDPERVHVLGIRHHGPGSARAVRAALDTIRPETVLIEGPPEADALTGLAPDLEPPVALLAYRADSPAQAAFWPFAAFSPEWQALRWAADNGAEADFCDLPAAHTLAEEEPADSGPTTGPEDEDDPERRTRVDPLGVLAEAAGFDDPERWWEDVVEQRDGAGPSPFPAILDAMSAVRGELAPEPWDDREARREAHMRQTLRRAMRAGSGRIAVVCGAWHAPALRDLPPAGHDTALLKGLPKVKTATTWIPWSHGRLAAGSGYRAGVRSPGWYHHLFTAPDRPVERWLTEAARRLRGEDQPVSSAHVIEAVRLTTSLAVLRGRPLAGLAEVAEATTAVLCEGSESRAALVHRSMAIGERLGAVPESTPMVPLQRDLTAQQRSLRLKPEALRRDLVLDLRKDLDRRRSVLLHRLALLGVDWGTPESEDNRSRGTFRETWSLCWEPGLDITLIEASAWGTTVDGAATARAADRAAHAPLPGLTALTEQCLLAELHDAVPAVLDRVAARAAEGADIAHLMAALPPLARSSRYGSVRRLDSDALRRVAVELLRRVCAGLAPAVGALGDDAAAAMVAAVDGVHTAAVQLGGAAEAEWLDTLERLAERGSVPGKLAGRVHRLLRDTGRLSAPTLALRLSRATSAAVPPGRSAAWIEGFLSGSGLLLVHDTDLLTLIDRWLSGLAPQAFTDVLPLLRRSFGAFPQPERRAIGEQAARLGDGAAPERPAEPIDAERAAPALAAAAALLGVGGPAAPG</sequence>